<organism evidence="2 3">
    <name type="scientific">Photobacterium aquimaris</name>
    <dbReference type="NCBI Taxonomy" id="512643"/>
    <lineage>
        <taxon>Bacteria</taxon>
        <taxon>Pseudomonadati</taxon>
        <taxon>Pseudomonadota</taxon>
        <taxon>Gammaproteobacteria</taxon>
        <taxon>Vibrionales</taxon>
        <taxon>Vibrionaceae</taxon>
        <taxon>Photobacterium</taxon>
    </lineage>
</organism>
<gene>
    <name evidence="2" type="ORF">PAQU9191_01357</name>
</gene>
<dbReference type="RefSeq" id="WP_087820250.1">
    <property type="nucleotide sequence ID" value="NZ_FYAH01000002.1"/>
</dbReference>
<evidence type="ECO:0000313" key="2">
    <source>
        <dbReference type="EMBL" id="SMY16126.1"/>
    </source>
</evidence>
<dbReference type="Gene3D" id="2.60.120.1250">
    <property type="entry name" value="Peptidase M60, enhancin-like domain 1"/>
    <property type="match status" value="1"/>
</dbReference>
<dbReference type="InterPro" id="IPR051244">
    <property type="entry name" value="TCAF"/>
</dbReference>
<dbReference type="Gene3D" id="1.10.390.30">
    <property type="entry name" value="Peptidase M60, enhancin-like domain 3"/>
    <property type="match status" value="1"/>
</dbReference>
<dbReference type="Proteomes" id="UP000196485">
    <property type="component" value="Unassembled WGS sequence"/>
</dbReference>
<dbReference type="PROSITE" id="PS51723">
    <property type="entry name" value="PEPTIDASE_M60"/>
    <property type="match status" value="1"/>
</dbReference>
<dbReference type="InterPro" id="IPR031161">
    <property type="entry name" value="Peptidase_M60_dom"/>
</dbReference>
<dbReference type="PANTHER" id="PTHR15730:SF5">
    <property type="entry name" value="SI:CH211-210B2.2-RELATED"/>
    <property type="match status" value="1"/>
</dbReference>
<name>A0A1Y6KXM9_9GAMM</name>
<sequence length="552" mass="63092">MSTHRHSILRYLPIIYIVAIPLSSKAVASISTYSVNEEVSDTVDVPTTLSINALTNEMATRLRPNRGLTHLIPTSIYVKAGDYLRLSPAGSNNVSVCINQLHQKKLCEQTAVFNKTTETYVQATVDGEVYIDNRLHTDESSVVVRLTGGHKMPVFTLNEHTNSDFLSMLDEAVVPNIHLVSNNMVITGPIEKFKRYGVSDPTQLMQGWDNIITSGQQHYGFSTALSSRHQPMSHKLLFLDVGRDGSGLMHATRYHLGTGTDYAFDRVVKTTKLLTDDGWGPWHEYGHTLQPRYIQFSGMGEVTTNITSQKIRQQFGYDSRIVANWNKSIFPYLDLPSAEKDFFSQQLKAFDKFGLFWQLDLTFGPRFYQRMSIIMRNSYHDLPPNHDAISIDQRVQVFIQKASLATGYDLREYFNHWGIPVTDETDLVLNQHSTLLPSTGMWENSDLSISKQDHEFGDDVAIQYLPQTKQIQLVYDYFRSWLPEHKITVYANDRYLGKVENHQSDEFELKLDQDNAMVNILINKKVRKGREIKVVFESPLTKAVTYRYRVGE</sequence>
<dbReference type="Pfam" id="PF13402">
    <property type="entry name" value="Peptidase_M60"/>
    <property type="match status" value="1"/>
</dbReference>
<keyword evidence="3" id="KW-1185">Reference proteome</keyword>
<proteinExistence type="predicted"/>
<dbReference type="PANTHER" id="PTHR15730">
    <property type="entry name" value="EXPERIMENTAL AUTOIMMUNE PROSTATITIS ANTIGEN 2-RELATED"/>
    <property type="match status" value="1"/>
</dbReference>
<dbReference type="AlphaFoldDB" id="A0A1Y6KXM9"/>
<protein>
    <recommendedName>
        <fullName evidence="1">Peptidase M60 domain-containing protein</fullName>
    </recommendedName>
</protein>
<accession>A0A1Y6KXM9</accession>
<feature type="domain" description="Peptidase M60" evidence="1">
    <location>
        <begin position="69"/>
        <end position="364"/>
    </location>
</feature>
<evidence type="ECO:0000259" key="1">
    <source>
        <dbReference type="PROSITE" id="PS51723"/>
    </source>
</evidence>
<reference evidence="3" key="1">
    <citation type="submission" date="2017-06" db="EMBL/GenBank/DDBJ databases">
        <authorList>
            <person name="Rodrigo-Torres L."/>
            <person name="Arahal R. D."/>
            <person name="Lucena T."/>
        </authorList>
    </citation>
    <scope>NUCLEOTIDE SEQUENCE [LARGE SCALE GENOMIC DNA]</scope>
    <source>
        <strain evidence="3">type strain: CECT 9192</strain>
    </source>
</reference>
<dbReference type="InterPro" id="IPR042279">
    <property type="entry name" value="Pep_M60_3"/>
</dbReference>
<dbReference type="Gene3D" id="3.40.390.80">
    <property type="entry name" value="Peptidase M60, enhancin-like domain 2"/>
    <property type="match status" value="1"/>
</dbReference>
<dbReference type="EMBL" id="FYAH01000002">
    <property type="protein sequence ID" value="SMY16126.1"/>
    <property type="molecule type" value="Genomic_DNA"/>
</dbReference>
<evidence type="ECO:0000313" key="3">
    <source>
        <dbReference type="Proteomes" id="UP000196485"/>
    </source>
</evidence>
<dbReference type="SMART" id="SM01276">
    <property type="entry name" value="M60-like"/>
    <property type="match status" value="1"/>
</dbReference>